<dbReference type="Gene3D" id="2.40.70.10">
    <property type="entry name" value="Acid Proteases"/>
    <property type="match status" value="1"/>
</dbReference>
<sequence length="621" mass="68846">MATVAIGMPVFAGNDDDDLERFFELYKDYIHSIGIDPSAVAGNPADWEKAMGILRACLTGPAARWYDSNILGKRVKLRNILFRAAHGDKAAFKTLAGNAANCSVNTWVNPSGARNIMAPGGVGANVLFTNDPLNHNVVGGAAGAGVAIAGEAGVGHAYVIPTFPCHVLIKMRSEFPTQQNVRHQLRFGNLFQENMPVRDFYDKVRRSAELLGYGNDVLVNQFLRGLYDDCAIEAERIGAERAIEELYQRDRQIIPEQLPPVSQEPVILKPVQHHAITQGEISCLLQQQAEGPKPKPTSRYYDDWDVIPDEAFNPPDEDEVDNRHLQQLFDYASGGPAPRNTLAQRLAGKIAKRIAKTRERREDAELNRAMRELSLDDHDDPMDTSNAIRGVPIELVQGKMSNPSSASKLTSKLTSKLISKSTGVVKIPPTNFTKTEFINLLKLADIRKIIQEIVYKILENYESASQEQPEVQEKYLGPMAMDIDVAQLENTKDLLAINGIVNGVDIQCLADFCANVSWIQEEAVPELKLKADKSIKHSITGASGPSETLGIVKNVSIEFLPGCIIKEDLVVLKGYKHREIGLSRTCLKRYNYDIHESRKHIALTCNNMDYFVPIIPDANRI</sequence>
<evidence type="ECO:0000313" key="2">
    <source>
        <dbReference type="Proteomes" id="UP000615446"/>
    </source>
</evidence>
<dbReference type="AlphaFoldDB" id="A0A8H3L520"/>
<proteinExistence type="predicted"/>
<gene>
    <name evidence="1" type="ORF">RCL2_000666900</name>
</gene>
<dbReference type="OrthoDB" id="2407781at2759"/>
<dbReference type="EMBL" id="BLAL01000043">
    <property type="protein sequence ID" value="GES79365.1"/>
    <property type="molecule type" value="Genomic_DNA"/>
</dbReference>
<dbReference type="Proteomes" id="UP000615446">
    <property type="component" value="Unassembled WGS sequence"/>
</dbReference>
<dbReference type="InterPro" id="IPR021109">
    <property type="entry name" value="Peptidase_aspartic_dom_sf"/>
</dbReference>
<protein>
    <submittedName>
        <fullName evidence="1">Uncharacterized protein</fullName>
    </submittedName>
</protein>
<evidence type="ECO:0000313" key="1">
    <source>
        <dbReference type="EMBL" id="GES79365.1"/>
    </source>
</evidence>
<accession>A0A8H3L520</accession>
<comment type="caution">
    <text evidence="1">The sequence shown here is derived from an EMBL/GenBank/DDBJ whole genome shotgun (WGS) entry which is preliminary data.</text>
</comment>
<name>A0A8H3L520_9GLOM</name>
<reference evidence="1" key="1">
    <citation type="submission" date="2019-10" db="EMBL/GenBank/DDBJ databases">
        <title>Conservation and host-specific expression of non-tandemly repeated heterogenous ribosome RNA gene in arbuscular mycorrhizal fungi.</title>
        <authorList>
            <person name="Maeda T."/>
            <person name="Kobayashi Y."/>
            <person name="Nakagawa T."/>
            <person name="Ezawa T."/>
            <person name="Yamaguchi K."/>
            <person name="Bino T."/>
            <person name="Nishimoto Y."/>
            <person name="Shigenobu S."/>
            <person name="Kawaguchi M."/>
        </authorList>
    </citation>
    <scope>NUCLEOTIDE SEQUENCE</scope>
    <source>
        <strain evidence="1">HR1</strain>
    </source>
</reference>
<organism evidence="1 2">
    <name type="scientific">Rhizophagus clarus</name>
    <dbReference type="NCBI Taxonomy" id="94130"/>
    <lineage>
        <taxon>Eukaryota</taxon>
        <taxon>Fungi</taxon>
        <taxon>Fungi incertae sedis</taxon>
        <taxon>Mucoromycota</taxon>
        <taxon>Glomeromycotina</taxon>
        <taxon>Glomeromycetes</taxon>
        <taxon>Glomerales</taxon>
        <taxon>Glomeraceae</taxon>
        <taxon>Rhizophagus</taxon>
    </lineage>
</organism>